<organism evidence="1">
    <name type="scientific">Escherichia coli</name>
    <dbReference type="NCBI Taxonomy" id="562"/>
    <lineage>
        <taxon>Bacteria</taxon>
        <taxon>Pseudomonadati</taxon>
        <taxon>Pseudomonadota</taxon>
        <taxon>Gammaproteobacteria</taxon>
        <taxon>Enterobacterales</taxon>
        <taxon>Enterobacteriaceae</taxon>
        <taxon>Escherichia</taxon>
    </lineage>
</organism>
<dbReference type="AlphaFoldDB" id="A0A191T8Y7"/>
<geneLocation type="plasmid" evidence="1">
    <name>ECO37P1</name>
</geneLocation>
<accession>A0A191T8Y7</accession>
<protein>
    <submittedName>
        <fullName evidence="1">Uncharacterized protein</fullName>
    </submittedName>
</protein>
<proteinExistence type="predicted"/>
<keyword evidence="1" id="KW-0614">Plasmid</keyword>
<name>A0A191T8Y7_ECOLX</name>
<sequence>MIVMDFSKFDFNHDCYVDLHVGDYVSLSGLFFTGKSDLAILEKLFTDSHDWQNSFQREGRQYVMGFVDPGNVQFIAFMQHAFTKEKEHDEKFYRENGFYEQSHDFFNIWFDNDVSDVQISFPILKAVDNASELI</sequence>
<evidence type="ECO:0000313" key="1">
    <source>
        <dbReference type="EMBL" id="ANI75556.1"/>
    </source>
</evidence>
<reference evidence="1" key="1">
    <citation type="submission" date="2016-03" db="EMBL/GenBank/DDBJ databases">
        <title>Resistome analysis of KPC-2-producing Escherichia coli ST224 strain isolated in Brazil using whole genome sequencing.</title>
        <authorList>
            <person name="Rossi I.G."/>
            <person name="Araujo B.F."/>
            <person name="Cerdeira L.T."/>
            <person name="Campos P.A."/>
            <person name="Royer S."/>
            <person name="Ferreira M.L."/>
            <person name="Batistao D.W.F."/>
            <person name="Souza T.A."/>
            <person name="Vancan S.I.S."/>
            <person name="Lincopan N."/>
            <person name="Gontijo-Filho P.P."/>
            <person name="Ribas R.M."/>
        </authorList>
    </citation>
    <scope>NUCLEOTIDE SEQUENCE</scope>
    <source>
        <strain evidence="1">ECO37</strain>
        <plasmid evidence="1">ECO37P1</plasmid>
    </source>
</reference>
<dbReference type="EMBL" id="KU963389">
    <property type="protein sequence ID" value="ANI75556.1"/>
    <property type="molecule type" value="Genomic_DNA"/>
</dbReference>